<organism evidence="5 6">
    <name type="scientific">Nitzschia inconspicua</name>
    <dbReference type="NCBI Taxonomy" id="303405"/>
    <lineage>
        <taxon>Eukaryota</taxon>
        <taxon>Sar</taxon>
        <taxon>Stramenopiles</taxon>
        <taxon>Ochrophyta</taxon>
        <taxon>Bacillariophyta</taxon>
        <taxon>Bacillariophyceae</taxon>
        <taxon>Bacillariophycidae</taxon>
        <taxon>Bacillariales</taxon>
        <taxon>Bacillariaceae</taxon>
        <taxon>Nitzschia</taxon>
    </lineage>
</organism>
<keyword evidence="6" id="KW-1185">Reference proteome</keyword>
<comment type="similarity">
    <text evidence="2">Belongs to the HSF family.</text>
</comment>
<dbReference type="OrthoDB" id="45460at2759"/>
<feature type="region of interest" description="Disordered" evidence="3">
    <location>
        <begin position="1489"/>
        <end position="1510"/>
    </location>
</feature>
<dbReference type="GO" id="GO:0003700">
    <property type="term" value="F:DNA-binding transcription factor activity"/>
    <property type="evidence" value="ECO:0007669"/>
    <property type="project" value="InterPro"/>
</dbReference>
<dbReference type="GO" id="GO:0043565">
    <property type="term" value="F:sequence-specific DNA binding"/>
    <property type="evidence" value="ECO:0007669"/>
    <property type="project" value="InterPro"/>
</dbReference>
<feature type="region of interest" description="Disordered" evidence="3">
    <location>
        <begin position="1352"/>
        <end position="1376"/>
    </location>
</feature>
<feature type="domain" description="HSF-type DNA-binding" evidence="4">
    <location>
        <begin position="903"/>
        <end position="1003"/>
    </location>
</feature>
<feature type="region of interest" description="Disordered" evidence="3">
    <location>
        <begin position="1405"/>
        <end position="1469"/>
    </location>
</feature>
<gene>
    <name evidence="5" type="ORF">IV203_031514</name>
</gene>
<evidence type="ECO:0000256" key="2">
    <source>
        <dbReference type="RuleBase" id="RU004020"/>
    </source>
</evidence>
<accession>A0A9K3Q2P8</accession>
<dbReference type="SMART" id="SM00415">
    <property type="entry name" value="HSF"/>
    <property type="match status" value="1"/>
</dbReference>
<evidence type="ECO:0000256" key="3">
    <source>
        <dbReference type="SAM" id="MobiDB-lite"/>
    </source>
</evidence>
<protein>
    <submittedName>
        <fullName evidence="5">HSF-type DNA-binding protein</fullName>
    </submittedName>
</protein>
<dbReference type="Proteomes" id="UP000693970">
    <property type="component" value="Unassembled WGS sequence"/>
</dbReference>
<dbReference type="EMBL" id="JAGRRH010000006">
    <property type="protein sequence ID" value="KAG7368771.1"/>
    <property type="molecule type" value="Genomic_DNA"/>
</dbReference>
<reference evidence="5" key="1">
    <citation type="journal article" date="2021" name="Sci. Rep.">
        <title>Diploid genomic architecture of Nitzschia inconspicua, an elite biomass production diatom.</title>
        <authorList>
            <person name="Oliver A."/>
            <person name="Podell S."/>
            <person name="Pinowska A."/>
            <person name="Traller J.C."/>
            <person name="Smith S.R."/>
            <person name="McClure R."/>
            <person name="Beliaev A."/>
            <person name="Bohutskyi P."/>
            <person name="Hill E.A."/>
            <person name="Rabines A."/>
            <person name="Zheng H."/>
            <person name="Allen L.Z."/>
            <person name="Kuo A."/>
            <person name="Grigoriev I.V."/>
            <person name="Allen A.E."/>
            <person name="Hazlebeck D."/>
            <person name="Allen E.E."/>
        </authorList>
    </citation>
    <scope>NUCLEOTIDE SEQUENCE</scope>
    <source>
        <strain evidence="5">Hildebrandi</strain>
    </source>
</reference>
<evidence type="ECO:0000259" key="4">
    <source>
        <dbReference type="SMART" id="SM00415"/>
    </source>
</evidence>
<feature type="region of interest" description="Disordered" evidence="3">
    <location>
        <begin position="343"/>
        <end position="385"/>
    </location>
</feature>
<dbReference type="PANTHER" id="PTHR10015:SF206">
    <property type="entry name" value="HSF-TYPE DNA-BINDING DOMAIN-CONTAINING PROTEIN"/>
    <property type="match status" value="1"/>
</dbReference>
<evidence type="ECO:0000313" key="5">
    <source>
        <dbReference type="EMBL" id="KAG7368771.1"/>
    </source>
</evidence>
<proteinExistence type="inferred from homology"/>
<feature type="region of interest" description="Disordered" evidence="3">
    <location>
        <begin position="858"/>
        <end position="895"/>
    </location>
</feature>
<feature type="compositionally biased region" description="Polar residues" evidence="3">
    <location>
        <begin position="1418"/>
        <end position="1447"/>
    </location>
</feature>
<comment type="caution">
    <text evidence="5">The sequence shown here is derived from an EMBL/GenBank/DDBJ whole genome shotgun (WGS) entry which is preliminary data.</text>
</comment>
<dbReference type="Pfam" id="PF00447">
    <property type="entry name" value="HSF_DNA-bind"/>
    <property type="match status" value="3"/>
</dbReference>
<evidence type="ECO:0000313" key="6">
    <source>
        <dbReference type="Proteomes" id="UP000693970"/>
    </source>
</evidence>
<feature type="compositionally biased region" description="Polar residues" evidence="3">
    <location>
        <begin position="881"/>
        <end position="892"/>
    </location>
</feature>
<keyword evidence="1 5" id="KW-0238">DNA-binding</keyword>
<dbReference type="InterPro" id="IPR000232">
    <property type="entry name" value="HSF_DNA-bd"/>
</dbReference>
<dbReference type="PANTHER" id="PTHR10015">
    <property type="entry name" value="HEAT SHOCK TRANSCRIPTION FACTOR"/>
    <property type="match status" value="1"/>
</dbReference>
<evidence type="ECO:0000256" key="1">
    <source>
        <dbReference type="ARBA" id="ARBA00023125"/>
    </source>
</evidence>
<feature type="region of interest" description="Disordered" evidence="3">
    <location>
        <begin position="157"/>
        <end position="187"/>
    </location>
</feature>
<name>A0A9K3Q2P8_9STRA</name>
<reference evidence="5" key="2">
    <citation type="submission" date="2021-04" db="EMBL/GenBank/DDBJ databases">
        <authorList>
            <person name="Podell S."/>
        </authorList>
    </citation>
    <scope>NUCLEOTIDE SEQUENCE</scope>
    <source>
        <strain evidence="5">Hildebrandi</strain>
    </source>
</reference>
<feature type="region of interest" description="Disordered" evidence="3">
    <location>
        <begin position="475"/>
        <end position="495"/>
    </location>
</feature>
<sequence length="1510" mass="171102">MESSKVLLLGISYPDVKGHMDKHGYSEKLLVHKTLSVDQAVELVRRGILTEMDARDLARCVATEKVGGGLEAYTVSREVGGVYRKDRHVYANFNNSRGLYSALTQSFGVIKFQQVILDYYWMPTGWLVTRWAKSLFQNTLPDLVRFQMLAYPGSRSRIRKRTGSDSENTDVNVNGDEEEGDDTTSHPIKSNIELEEGVVFLPFCAHVCKELVGAIHILKKYYAITFVHKDELPGHALWKGTMEIDPNVMQHRLGKRLDQEEIYCTFQPKDIYGSMEDSHVNKDDVMRMLLSIENFEHIRMIRLRPLRQHEPPSVVRKTVIDPEIGGFIGLDWEMGKRRFKEFRSRKRAPLPKQRTFRTVTSSDDSDGDSSDSNSSSDDDSSIGDIDQREMDRYCEETGVFVDIDFDPYNPNRIAETTNFYPSPVLDLVSYINGKEIVDDDNVMDSWAETWGPKASRKKNKKQDLFQNHYQQVKREQKGFMSSNSRLPDPDAEEEDGYKWTLTDDEGWTLVLNGDAPDFELIPKVVKKSKQDNIMTASRYLFEMKNPGFKTLSRSYGYSSVMSCYQIPKTSILFKIEAAKEAERMMIRNTESEITADTVLEDDDVDDGKESLDQMKVETISIHEMTADEIFKLNPRSVKAHLKSFRLESIPDGTKARRRLLASLLENRHEQLRLKDPLNNLASVALVDDSPTHTSVLSSFAEVALQSPSLPEEATRVAKESIGVFDIVVENCLPPFSPSFQHFYFDLRGTTSFPCELFKLVQSAESMVITHIISWQPKGKSFAVYDKEAFQEKILKECYGGDDSSYDVFLQNLRNFGFVEIQTGSRKGGFRHEYFRRRSPEDVALISAVDENSLEELETTSILSSSEQGESRVKSGRRKSKQTQAPRSQNTEQLTEKKKYNLSRSDVFPAELYRLLEDAHAQGLSDIIGWTRSGRVFAISDEEMFVKKVLSKHSKRPLISSFEALLLAFGFKKTRREMNDRRYQHPNFKRGYPEHASLIAVIKKYDQKGHGTLIATAGDSKRAEGAGCGRNPSGVSQLEETASSGMELMTEVPLPFIGKGDFVESLRLMLDSTPEIPSVKWLSNGAAFSVTDQDEFESKIMPQYFKPMSYSTFRRELKLLGFKPAASGTSMTKIMSHSLFHRDFPELWKLHTNKDLNEKVLYFLAVRLQEQAPVPIEVPDSTATLFGDDKGEWLCLPEFKQLLLDSISEHYELLYVQNGKRLSTAQREFYKKLSTDVIAISALEGKIDTDEKAINACLRKHFRSLFSDARKELESLKISESNNHRMVLNSLIHKAQSGGFKKSIGSAVEMTPVESSESAFVNEEKSRMEIEASSDSSEIHKARSVDLVLGANGTGSSVSQLKSRKRRGTSFFGKRKEFNRLKRRRSDDSGCPDQETLSLLTLGSHKLSIPSPEHPSGKKTAQSMTSNGTADNLESSSLTVVPNPTILNLLNGGQRRSERHSNQSTWAHHGSAEKHLPFHLLDSVEEDMDQFQNGTRNEVKEQSRTQVCVKS</sequence>